<dbReference type="Proteomes" id="UP001354989">
    <property type="component" value="Plasmid pPP1"/>
</dbReference>
<reference evidence="1 2" key="1">
    <citation type="submission" date="2021-12" db="EMBL/GenBank/DDBJ databases">
        <title>Genome sequencing of bacteria with rrn-lacking chromosome and rrn-plasmid.</title>
        <authorList>
            <person name="Anda M."/>
            <person name="Iwasaki W."/>
        </authorList>
    </citation>
    <scope>NUCLEOTIDE SEQUENCE [LARGE SCALE GENOMIC DNA]</scope>
    <source>
        <strain evidence="1 2">NBRC 101262</strain>
        <plasmid evidence="1 2">pPP1</plasmid>
    </source>
</reference>
<name>A0ABM7VIC2_9BACT</name>
<geneLocation type="plasmid" evidence="1 2">
    <name>pPP1</name>
</geneLocation>
<gene>
    <name evidence="1" type="ORF">PEPS_30120</name>
</gene>
<protein>
    <submittedName>
        <fullName evidence="1">Uncharacterized protein</fullName>
    </submittedName>
</protein>
<organism evidence="1 2">
    <name type="scientific">Persicobacter psychrovividus</name>
    <dbReference type="NCBI Taxonomy" id="387638"/>
    <lineage>
        <taxon>Bacteria</taxon>
        <taxon>Pseudomonadati</taxon>
        <taxon>Bacteroidota</taxon>
        <taxon>Cytophagia</taxon>
        <taxon>Cytophagales</taxon>
        <taxon>Persicobacteraceae</taxon>
        <taxon>Persicobacter</taxon>
    </lineage>
</organism>
<proteinExistence type="predicted"/>
<keyword evidence="2" id="KW-1185">Reference proteome</keyword>
<accession>A0ABM7VIC2</accession>
<dbReference type="EMBL" id="AP025293">
    <property type="protein sequence ID" value="BDD00732.1"/>
    <property type="molecule type" value="Genomic_DNA"/>
</dbReference>
<keyword evidence="1" id="KW-0614">Plasmid</keyword>
<evidence type="ECO:0000313" key="1">
    <source>
        <dbReference type="EMBL" id="BDD00732.1"/>
    </source>
</evidence>
<evidence type="ECO:0000313" key="2">
    <source>
        <dbReference type="Proteomes" id="UP001354989"/>
    </source>
</evidence>
<sequence>MNSGDRIRNQIVGLADCQALFFIQPKPTMEQQIKKIQVIKFTAKQGNTVEYNANTKTEHDRIVGAFFRLSEPEALLGATVRMWIDDTEIIPDDTEVALLHHSDDMSIDEVAFPLNEKAKNSPIRVLYKDDAKNMATDQDYEVRLYLLAVIDPKK</sequence>